<evidence type="ECO:0000256" key="2">
    <source>
        <dbReference type="ARBA" id="ARBA00022448"/>
    </source>
</evidence>
<dbReference type="EMBL" id="QSHQ01000001">
    <property type="protein sequence ID" value="RHC33732.1"/>
    <property type="molecule type" value="Genomic_DNA"/>
</dbReference>
<keyword evidence="16" id="KW-1185">Reference proteome</keyword>
<evidence type="ECO:0000256" key="4">
    <source>
        <dbReference type="ARBA" id="ARBA00022692"/>
    </source>
</evidence>
<organism evidence="13 16">
    <name type="scientific">Bacteroides stercoris</name>
    <dbReference type="NCBI Taxonomy" id="46506"/>
    <lineage>
        <taxon>Bacteria</taxon>
        <taxon>Pseudomonadati</taxon>
        <taxon>Bacteroidota</taxon>
        <taxon>Bacteroidia</taxon>
        <taxon>Bacteroidales</taxon>
        <taxon>Bacteroidaceae</taxon>
        <taxon>Bacteroides</taxon>
    </lineage>
</organism>
<evidence type="ECO:0000256" key="6">
    <source>
        <dbReference type="ARBA" id="ARBA00023136"/>
    </source>
</evidence>
<evidence type="ECO:0000313" key="14">
    <source>
        <dbReference type="EMBL" id="RGM13438.1"/>
    </source>
</evidence>
<proteinExistence type="inferred from homology"/>
<evidence type="ECO:0000313" key="15">
    <source>
        <dbReference type="EMBL" id="RHC33732.1"/>
    </source>
</evidence>
<comment type="similarity">
    <text evidence="8 9">Belongs to the TonB-dependent receptor family.</text>
</comment>
<dbReference type="InterPro" id="IPR023996">
    <property type="entry name" value="TonB-dep_OMP_SusC/RagA"/>
</dbReference>
<evidence type="ECO:0000256" key="10">
    <source>
        <dbReference type="SAM" id="SignalP"/>
    </source>
</evidence>
<dbReference type="FunFam" id="2.60.40.1120:FF:000003">
    <property type="entry name" value="Outer membrane protein Omp121"/>
    <property type="match status" value="1"/>
</dbReference>
<dbReference type="PATRIC" id="fig|46506.5.peg.928"/>
<feature type="domain" description="TonB-dependent receptor plug" evidence="12">
    <location>
        <begin position="119"/>
        <end position="225"/>
    </location>
</feature>
<dbReference type="Gene3D" id="2.40.170.20">
    <property type="entry name" value="TonB-dependent receptor, beta-barrel domain"/>
    <property type="match status" value="1"/>
</dbReference>
<keyword evidence="4 8" id="KW-0812">Transmembrane</keyword>
<keyword evidence="13" id="KW-0675">Receptor</keyword>
<dbReference type="Pfam" id="PF13715">
    <property type="entry name" value="CarbopepD_reg_2"/>
    <property type="match status" value="1"/>
</dbReference>
<reference evidence="17 18" key="3">
    <citation type="submission" date="2018-08" db="EMBL/GenBank/DDBJ databases">
        <title>A genome reference for cultivated species of the human gut microbiota.</title>
        <authorList>
            <person name="Zou Y."/>
            <person name="Xue W."/>
            <person name="Luo G."/>
        </authorList>
    </citation>
    <scope>NUCLEOTIDE SEQUENCE [LARGE SCALE GENOMIC DNA]</scope>
    <source>
        <strain evidence="15 18">AM36-9BH</strain>
        <strain evidence="14 17">TF03-6</strain>
    </source>
</reference>
<evidence type="ECO:0000259" key="11">
    <source>
        <dbReference type="Pfam" id="PF00593"/>
    </source>
</evidence>
<dbReference type="Pfam" id="PF07715">
    <property type="entry name" value="Plug"/>
    <property type="match status" value="1"/>
</dbReference>
<dbReference type="InterPro" id="IPR000531">
    <property type="entry name" value="Beta-barrel_TonB"/>
</dbReference>
<keyword evidence="10" id="KW-0732">Signal</keyword>
<dbReference type="InterPro" id="IPR037066">
    <property type="entry name" value="Plug_dom_sf"/>
</dbReference>
<dbReference type="PROSITE" id="PS52016">
    <property type="entry name" value="TONB_DEPENDENT_REC_3"/>
    <property type="match status" value="1"/>
</dbReference>
<keyword evidence="6 8" id="KW-0472">Membrane</keyword>
<dbReference type="NCBIfam" id="TIGR04056">
    <property type="entry name" value="OMP_RagA_SusC"/>
    <property type="match status" value="1"/>
</dbReference>
<evidence type="ECO:0000256" key="5">
    <source>
        <dbReference type="ARBA" id="ARBA00023077"/>
    </source>
</evidence>
<dbReference type="InterPro" id="IPR036942">
    <property type="entry name" value="Beta-barrel_TonB_sf"/>
</dbReference>
<feature type="signal peptide" evidence="10">
    <location>
        <begin position="1"/>
        <end position="25"/>
    </location>
</feature>
<feature type="domain" description="TonB-dependent receptor-like beta-barrel" evidence="11">
    <location>
        <begin position="423"/>
        <end position="829"/>
    </location>
</feature>
<dbReference type="EMBL" id="QSSV01000009">
    <property type="protein sequence ID" value="RGM13438.1"/>
    <property type="molecule type" value="Genomic_DNA"/>
</dbReference>
<feature type="chain" id="PRO_5036003880" evidence="10">
    <location>
        <begin position="26"/>
        <end position="1088"/>
    </location>
</feature>
<evidence type="ECO:0000313" key="17">
    <source>
        <dbReference type="Proteomes" id="UP000261223"/>
    </source>
</evidence>
<evidence type="ECO:0000256" key="1">
    <source>
        <dbReference type="ARBA" id="ARBA00004571"/>
    </source>
</evidence>
<accession>A0A108TB01</accession>
<dbReference type="InterPro" id="IPR039426">
    <property type="entry name" value="TonB-dep_rcpt-like"/>
</dbReference>
<evidence type="ECO:0000259" key="12">
    <source>
        <dbReference type="Pfam" id="PF07715"/>
    </source>
</evidence>
<evidence type="ECO:0000256" key="9">
    <source>
        <dbReference type="RuleBase" id="RU003357"/>
    </source>
</evidence>
<dbReference type="Gene3D" id="2.60.40.1120">
    <property type="entry name" value="Carboxypeptidase-like, regulatory domain"/>
    <property type="match status" value="1"/>
</dbReference>
<dbReference type="Pfam" id="PF00593">
    <property type="entry name" value="TonB_dep_Rec_b-barrel"/>
    <property type="match status" value="1"/>
</dbReference>
<evidence type="ECO:0000313" key="13">
    <source>
        <dbReference type="EMBL" id="KWR56551.1"/>
    </source>
</evidence>
<dbReference type="Gene3D" id="2.170.130.10">
    <property type="entry name" value="TonB-dependent receptor, plug domain"/>
    <property type="match status" value="1"/>
</dbReference>
<dbReference type="InterPro" id="IPR008969">
    <property type="entry name" value="CarboxyPept-like_regulatory"/>
</dbReference>
<dbReference type="Proteomes" id="UP000285305">
    <property type="component" value="Unassembled WGS sequence"/>
</dbReference>
<dbReference type="STRING" id="46506.AA415_00860"/>
<sequence length="1088" mass="120280" precursor="true">MYNQQRLKKVALMLMMSMLCLISFAQERQVQGIVKDKSGEPMIGVNVLVKGTTNGTITGVDGDFTLSGVKKSDILSFTYIGFKNKELKYEGEKLLNVVLEEDSELLDEVVVIGYGTVNKRDLTGSVASVSSQDIASIPVSSASEALTGKMAGVNITTTEGSPDADIKIRIRGGGSLSQDNSPLYIVDGFPVSSISDIAPSEIQSIDVLKDASSTAIYGARGANGVIIVTTKSGKEGKVQVDFGASFGFKKVTKMTEVMSPYDFVAYQREIGSLDYGNYNDMDIWKSIDGIDYQDEIFGRTGNQQQYNVNVAGGSKQLTYSVSYAHNEEKSIMLGSGFKKDNINAKLKSELNKWLTLDFNARLSYSTIEGLSGGADTNESNAANSTVANAVVFRPVNALSHSSDDDEESNAALQKTPLERLLATNKGRNSFRQNYNFGLNWKPFKNWTFRSEFGYGWRYEDTEQYWGTDAVSNSKYGYNGRPQAYLLRETTKNWRNANTLTYENKKMFDGRDRLNVLVGHEVSSSMEESIENVSVNFPTTMGFEDMKANMGAGTALPNQSTISAEENMLSFFGRVNYTMMDKYLLTVTVRADGSSKFGDGNRWGVFPSAALAWRISDEAFMANTKDWLSALKLRLSFGTAGNNRINSGLLYTTYSLSGNDSRNPFFNGTSTPMLEHGTYLYNPKLKWETTVTRNLGIDYGFWNNRISGSVDVYWNTTRDLLMKAEIPGNSGYSYQYQNFGQTSNKGIEMSMDAVLVDTKNFSLNFTANVAYNRNRIDKLTTDSPWQSSNWAGSTISKYEDFRVEEGGRLGEVWGFRTNGYYTVYDPVTNPTGELVWGDKQWVLKDGMKDNSPTITGGSYYPGGLKIQTDENGNPLKQRLGNTVAPWVGGFGLNGRFGNSRTGELDVNIFFNYSTGNVIINGTKLASSFRSGSRTGYNLNNDFRLGNRYTWIDPETGLNLASSSTAVLNHYGDMQAAGLRLNEINSSANMYNPAAASTMQLIDYAVEDASFLRLNNLTIGYSLPKHLVKKAFLQNVRVYLTGYNLFCWTSYSGADPEVDVSSKRNAMTPGVDYAAYPKSRTFVGGINITF</sequence>
<dbReference type="AlphaFoldDB" id="A0A108TB01"/>
<evidence type="ECO:0000256" key="3">
    <source>
        <dbReference type="ARBA" id="ARBA00022452"/>
    </source>
</evidence>
<dbReference type="NCBIfam" id="TIGR04057">
    <property type="entry name" value="SusC_RagA_signa"/>
    <property type="match status" value="1"/>
</dbReference>
<protein>
    <submittedName>
        <fullName evidence="13 14">TonB-dependent receptor</fullName>
    </submittedName>
</protein>
<dbReference type="Proteomes" id="UP000056419">
    <property type="component" value="Unassembled WGS sequence"/>
</dbReference>
<evidence type="ECO:0000256" key="7">
    <source>
        <dbReference type="ARBA" id="ARBA00023237"/>
    </source>
</evidence>
<evidence type="ECO:0000256" key="8">
    <source>
        <dbReference type="PROSITE-ProRule" id="PRU01360"/>
    </source>
</evidence>
<dbReference type="GO" id="GO:0009279">
    <property type="term" value="C:cell outer membrane"/>
    <property type="evidence" value="ECO:0007669"/>
    <property type="project" value="UniProtKB-SubCell"/>
</dbReference>
<keyword evidence="7 8" id="KW-0998">Cell outer membrane</keyword>
<keyword evidence="2 8" id="KW-0813">Transport</keyword>
<evidence type="ECO:0000313" key="18">
    <source>
        <dbReference type="Proteomes" id="UP000285305"/>
    </source>
</evidence>
<gene>
    <name evidence="13" type="ORF">AA415_00860</name>
    <name evidence="15" type="ORF">DW853_00725</name>
    <name evidence="14" type="ORF">DXC34_08335</name>
</gene>
<dbReference type="InterPro" id="IPR012910">
    <property type="entry name" value="Plug_dom"/>
</dbReference>
<evidence type="ECO:0000313" key="16">
    <source>
        <dbReference type="Proteomes" id="UP000056419"/>
    </source>
</evidence>
<dbReference type="SUPFAM" id="SSF49464">
    <property type="entry name" value="Carboxypeptidase regulatory domain-like"/>
    <property type="match status" value="1"/>
</dbReference>
<dbReference type="EMBL" id="LRGC01000003">
    <property type="protein sequence ID" value="KWR56551.1"/>
    <property type="molecule type" value="Genomic_DNA"/>
</dbReference>
<keyword evidence="5 9" id="KW-0798">TonB box</keyword>
<dbReference type="Proteomes" id="UP000261223">
    <property type="component" value="Unassembled WGS sequence"/>
</dbReference>
<dbReference type="SUPFAM" id="SSF56935">
    <property type="entry name" value="Porins"/>
    <property type="match status" value="1"/>
</dbReference>
<comment type="caution">
    <text evidence="13">The sequence shown here is derived from an EMBL/GenBank/DDBJ whole genome shotgun (WGS) entry which is preliminary data.</text>
</comment>
<name>A0A108TB01_BACSE</name>
<dbReference type="FunFam" id="2.170.130.10:FF:000008">
    <property type="entry name" value="SusC/RagA family TonB-linked outer membrane protein"/>
    <property type="match status" value="1"/>
</dbReference>
<dbReference type="InterPro" id="IPR023997">
    <property type="entry name" value="TonB-dep_OMP_SusC/RagA_CS"/>
</dbReference>
<reference evidence="13 16" key="1">
    <citation type="journal article" date="2016" name="BMC Genomics">
        <title>Type VI secretion systems of human gut Bacteroidales segregate into three genetic architectures, two of which are contained on mobile genetic elements.</title>
        <authorList>
            <person name="Coyne M.J."/>
            <person name="Roelofs K.G."/>
            <person name="Comstock L.E."/>
        </authorList>
    </citation>
    <scope>NUCLEOTIDE SEQUENCE [LARGE SCALE GENOMIC DNA]</scope>
    <source>
        <strain evidence="13 16">CL09T03C01</strain>
    </source>
</reference>
<comment type="subcellular location">
    <subcellularLocation>
        <location evidence="1 8">Cell outer membrane</location>
        <topology evidence="1 8">Multi-pass membrane protein</topology>
    </subcellularLocation>
</comment>
<keyword evidence="3 8" id="KW-1134">Transmembrane beta strand</keyword>
<reference evidence="13" key="2">
    <citation type="submission" date="2016-01" db="EMBL/GenBank/DDBJ databases">
        <authorList>
            <person name="McClelland M."/>
            <person name="Jain A."/>
            <person name="Saraogi P."/>
            <person name="Mendelson R."/>
            <person name="Westerman R."/>
            <person name="SanMiguel P."/>
            <person name="Csonka L."/>
        </authorList>
    </citation>
    <scope>NUCLEOTIDE SEQUENCE</scope>
    <source>
        <strain evidence="13">CL09T03C01</strain>
    </source>
</reference>